<keyword evidence="4" id="KW-1003">Cell membrane</keyword>
<dbReference type="PANTHER" id="PTHR34979">
    <property type="entry name" value="INNER MEMBRANE PROTEIN YGAZ"/>
    <property type="match status" value="1"/>
</dbReference>
<feature type="transmembrane region" description="Helical" evidence="8">
    <location>
        <begin position="52"/>
        <end position="74"/>
    </location>
</feature>
<dbReference type="AlphaFoldDB" id="A0A842HNA8"/>
<comment type="subcellular location">
    <subcellularLocation>
        <location evidence="1">Cell membrane</location>
        <topology evidence="1">Multi-pass membrane protein</topology>
    </subcellularLocation>
</comment>
<accession>A0A842HNA8</accession>
<dbReference type="EMBL" id="JACJUU010000004">
    <property type="protein sequence ID" value="MBC2769773.1"/>
    <property type="molecule type" value="Genomic_DNA"/>
</dbReference>
<evidence type="ECO:0000313" key="9">
    <source>
        <dbReference type="EMBL" id="MBC2769773.1"/>
    </source>
</evidence>
<keyword evidence="5 8" id="KW-0812">Transmembrane</keyword>
<dbReference type="Pfam" id="PF03591">
    <property type="entry name" value="AzlC"/>
    <property type="match status" value="1"/>
</dbReference>
<feature type="transmembrane region" description="Helical" evidence="8">
    <location>
        <begin position="113"/>
        <end position="132"/>
    </location>
</feature>
<keyword evidence="10" id="KW-1185">Reference proteome</keyword>
<evidence type="ECO:0000256" key="7">
    <source>
        <dbReference type="ARBA" id="ARBA00023136"/>
    </source>
</evidence>
<feature type="transmembrane region" description="Helical" evidence="8">
    <location>
        <begin position="144"/>
        <end position="172"/>
    </location>
</feature>
<evidence type="ECO:0000256" key="1">
    <source>
        <dbReference type="ARBA" id="ARBA00004651"/>
    </source>
</evidence>
<comment type="caution">
    <text evidence="9">The sequence shown here is derived from an EMBL/GenBank/DDBJ whole genome shotgun (WGS) entry which is preliminary data.</text>
</comment>
<dbReference type="Proteomes" id="UP000545386">
    <property type="component" value="Unassembled WGS sequence"/>
</dbReference>
<dbReference type="GO" id="GO:0005886">
    <property type="term" value="C:plasma membrane"/>
    <property type="evidence" value="ECO:0007669"/>
    <property type="project" value="UniProtKB-SubCell"/>
</dbReference>
<name>A0A842HNA8_9BURK</name>
<dbReference type="GO" id="GO:1903785">
    <property type="term" value="P:L-valine transmembrane transport"/>
    <property type="evidence" value="ECO:0007669"/>
    <property type="project" value="TreeGrafter"/>
</dbReference>
<dbReference type="RefSeq" id="WP_185779487.1">
    <property type="nucleotide sequence ID" value="NZ_JACJUU010000004.1"/>
</dbReference>
<evidence type="ECO:0000256" key="8">
    <source>
        <dbReference type="SAM" id="Phobius"/>
    </source>
</evidence>
<sequence>MGSLSTYNAWSKARAQKSFNEGFRQVLPTMVATSLWGFVTGIAMVKAGMSEAMASLMTLLVYAGSAQLTALPLIVAGAPLWLIFAAACVVNIRFVIFGAAMQPFFARYRWPSRLGLGFWLSDMGFVLFMTRFADSKKRGTRYQFWYYLGLIIPGWISWQVASLAGIFMGGVVPTGWALEFAATLALLGITIPLVKNMPMAVSILVAGTIAWLGQPLPLRLGLAVAVVGGIVAGVLTEKHQASVKASHG</sequence>
<gene>
    <name evidence="9" type="ORF">GTU67_07580</name>
</gene>
<reference evidence="9 10" key="1">
    <citation type="submission" date="2020-08" db="EMBL/GenBank/DDBJ databases">
        <title>Paraeoetvoesia sp. YC-7-48 draft genome sequence.</title>
        <authorList>
            <person name="Yao L."/>
        </authorList>
    </citation>
    <scope>NUCLEOTIDE SEQUENCE [LARGE SCALE GENOMIC DNA]</scope>
    <source>
        <strain evidence="10">YC-7-48</strain>
    </source>
</reference>
<feature type="transmembrane region" description="Helical" evidence="8">
    <location>
        <begin position="184"/>
        <end position="212"/>
    </location>
</feature>
<protein>
    <submittedName>
        <fullName evidence="9">AzlC family ABC transporter permease</fullName>
    </submittedName>
</protein>
<feature type="transmembrane region" description="Helical" evidence="8">
    <location>
        <begin position="80"/>
        <end position="101"/>
    </location>
</feature>
<keyword evidence="7 8" id="KW-0472">Membrane</keyword>
<feature type="transmembrane region" description="Helical" evidence="8">
    <location>
        <begin position="218"/>
        <end position="236"/>
    </location>
</feature>
<evidence type="ECO:0000256" key="5">
    <source>
        <dbReference type="ARBA" id="ARBA00022692"/>
    </source>
</evidence>
<evidence type="ECO:0000256" key="4">
    <source>
        <dbReference type="ARBA" id="ARBA00022475"/>
    </source>
</evidence>
<dbReference type="InterPro" id="IPR011606">
    <property type="entry name" value="Brnchd-chn_aa_trnsp_permease"/>
</dbReference>
<evidence type="ECO:0000256" key="3">
    <source>
        <dbReference type="ARBA" id="ARBA00022448"/>
    </source>
</evidence>
<proteinExistence type="inferred from homology"/>
<keyword evidence="6 8" id="KW-1133">Transmembrane helix</keyword>
<dbReference type="PANTHER" id="PTHR34979:SF1">
    <property type="entry name" value="INNER MEMBRANE PROTEIN YGAZ"/>
    <property type="match status" value="1"/>
</dbReference>
<comment type="similarity">
    <text evidence="2">Belongs to the AzlC family.</text>
</comment>
<organism evidence="9 10">
    <name type="scientific">Pusillimonas minor</name>
    <dbReference type="NCBI Taxonomy" id="2697024"/>
    <lineage>
        <taxon>Bacteria</taxon>
        <taxon>Pseudomonadati</taxon>
        <taxon>Pseudomonadota</taxon>
        <taxon>Betaproteobacteria</taxon>
        <taxon>Burkholderiales</taxon>
        <taxon>Alcaligenaceae</taxon>
        <taxon>Pusillimonas</taxon>
    </lineage>
</organism>
<keyword evidence="3" id="KW-0813">Transport</keyword>
<evidence type="ECO:0000256" key="2">
    <source>
        <dbReference type="ARBA" id="ARBA00010735"/>
    </source>
</evidence>
<feature type="transmembrane region" description="Helical" evidence="8">
    <location>
        <begin position="26"/>
        <end position="45"/>
    </location>
</feature>
<evidence type="ECO:0000313" key="10">
    <source>
        <dbReference type="Proteomes" id="UP000545386"/>
    </source>
</evidence>
<evidence type="ECO:0000256" key="6">
    <source>
        <dbReference type="ARBA" id="ARBA00022989"/>
    </source>
</evidence>